<dbReference type="InterPro" id="IPR032466">
    <property type="entry name" value="Metal_Hydrolase"/>
</dbReference>
<dbReference type="GO" id="GO:0016787">
    <property type="term" value="F:hydrolase activity"/>
    <property type="evidence" value="ECO:0007669"/>
    <property type="project" value="InterPro"/>
</dbReference>
<dbReference type="InterPro" id="IPR006680">
    <property type="entry name" value="Amidohydro-rel"/>
</dbReference>
<feature type="non-terminal residue" evidence="3">
    <location>
        <position position="252"/>
    </location>
</feature>
<dbReference type="EMBL" id="BARV01031602">
    <property type="protein sequence ID" value="GAI39526.1"/>
    <property type="molecule type" value="Genomic_DNA"/>
</dbReference>
<evidence type="ECO:0000313" key="3">
    <source>
        <dbReference type="EMBL" id="GAI39526.1"/>
    </source>
</evidence>
<dbReference type="GO" id="GO:0016831">
    <property type="term" value="F:carboxy-lyase activity"/>
    <property type="evidence" value="ECO:0007669"/>
    <property type="project" value="InterPro"/>
</dbReference>
<comment type="caution">
    <text evidence="3">The sequence shown here is derived from an EMBL/GenBank/DDBJ whole genome shotgun (WGS) entry which is preliminary data.</text>
</comment>
<protein>
    <recommendedName>
        <fullName evidence="2">Amidohydrolase-related domain-containing protein</fullName>
    </recommendedName>
</protein>
<dbReference type="Pfam" id="PF04909">
    <property type="entry name" value="Amidohydro_2"/>
    <property type="match status" value="1"/>
</dbReference>
<name>X1PAQ4_9ZZZZ</name>
<dbReference type="PANTHER" id="PTHR21240:SF19">
    <property type="entry name" value="CATALYTIC_ HYDROLASE"/>
    <property type="match status" value="1"/>
</dbReference>
<gene>
    <name evidence="3" type="ORF">S06H3_49982</name>
</gene>
<evidence type="ECO:0000259" key="2">
    <source>
        <dbReference type="Pfam" id="PF04909"/>
    </source>
</evidence>
<dbReference type="Gene3D" id="3.20.20.140">
    <property type="entry name" value="Metal-dependent hydrolases"/>
    <property type="match status" value="1"/>
</dbReference>
<dbReference type="PANTHER" id="PTHR21240">
    <property type="entry name" value="2-AMINO-3-CARBOXYLMUCONATE-6-SEMIALDEHYDE DECARBOXYLASE"/>
    <property type="match status" value="1"/>
</dbReference>
<dbReference type="AlphaFoldDB" id="X1PAQ4"/>
<feature type="domain" description="Amidohydrolase-related" evidence="2">
    <location>
        <begin position="3"/>
        <end position="233"/>
    </location>
</feature>
<keyword evidence="1" id="KW-0456">Lyase</keyword>
<sequence length="252" mass="28707">MIIDSHLHCFPWIKGIRDGKAETRGDRLGVVRRVEKGTSTEERYLPPSFYEVSSLPEVALAYMQDAGVNKAILMQAPCYGNHNEFVSEIVGRWPDKFIGMGLVDPRRRVQTVVKEIRHIVSNLDLRGIKFEVPDTPFYPGEDKYLPMWEKINEQGVPAVIDLGWGEGEYYFQLEGIRRVLSRVQGLRIVLAHLGVSRLWDPQEEYPFPTLQKTLSLAEEFPNVMLDIAGLTNATAHMGTADEEFPFSRMQKA</sequence>
<dbReference type="SUPFAM" id="SSF51556">
    <property type="entry name" value="Metallo-dependent hydrolases"/>
    <property type="match status" value="1"/>
</dbReference>
<proteinExistence type="predicted"/>
<organism evidence="3">
    <name type="scientific">marine sediment metagenome</name>
    <dbReference type="NCBI Taxonomy" id="412755"/>
    <lineage>
        <taxon>unclassified sequences</taxon>
        <taxon>metagenomes</taxon>
        <taxon>ecological metagenomes</taxon>
    </lineage>
</organism>
<accession>X1PAQ4</accession>
<reference evidence="3" key="1">
    <citation type="journal article" date="2014" name="Front. Microbiol.">
        <title>High frequency of phylogenetically diverse reductive dehalogenase-homologous genes in deep subseafloor sedimentary metagenomes.</title>
        <authorList>
            <person name="Kawai M."/>
            <person name="Futagami T."/>
            <person name="Toyoda A."/>
            <person name="Takaki Y."/>
            <person name="Nishi S."/>
            <person name="Hori S."/>
            <person name="Arai W."/>
            <person name="Tsubouchi T."/>
            <person name="Morono Y."/>
            <person name="Uchiyama I."/>
            <person name="Ito T."/>
            <person name="Fujiyama A."/>
            <person name="Inagaki F."/>
            <person name="Takami H."/>
        </authorList>
    </citation>
    <scope>NUCLEOTIDE SEQUENCE</scope>
    <source>
        <strain evidence="3">Expedition CK06-06</strain>
    </source>
</reference>
<dbReference type="InterPro" id="IPR032465">
    <property type="entry name" value="ACMSD"/>
</dbReference>
<evidence type="ECO:0000256" key="1">
    <source>
        <dbReference type="ARBA" id="ARBA00023239"/>
    </source>
</evidence>